<protein>
    <submittedName>
        <fullName evidence="10">E3 UFM1-protein ligase 1 homolog</fullName>
    </submittedName>
</protein>
<evidence type="ECO:0000259" key="8">
    <source>
        <dbReference type="Pfam" id="PF25041"/>
    </source>
</evidence>
<dbReference type="InterPro" id="IPR056579">
    <property type="entry name" value="Ufl1_N"/>
</dbReference>
<sequence length="814" mass="90007">MDDELLELQRQFEFAQQAKSSIRLSERNVVELVQKLQHLQIIDFELLYTVSGKEYITLDQLRNEMVAEVKKLGRVSLIDLADATGVDLFYVEKQAQNVVTDHRELMLTQGEIMSESYWDSIAEEINERLQECSQIALTELAAQLNVGLDLVASMLEPRLGTMVKGRLEGGQLYTPAYVARVSAMVRGAARGITVPTNLTVLWSSLQQLLQEMDGTSGLAVEGSFFQSLFNGLVKEGEILGSLRAGVHWTPAVFAVAQKEFVDSFFSQNSFISYEALHKLGIPQPIQFLQSRYPEGKPLVTTFVHPSMIEMLDAATEDALERGSWSDSLSLLPSSFTPQDASKVLSLCQSVQNGLKSNKAHIFGDFYVLSSSFIKDICDRMVKELETLGISGSFGTMMMPGDLQVANEAKKGNDSSRLNECNEMVSDVGANKHADKGTKKKKGKATGNPVTNLSDSGADNHEQTSTKSKKSQKRGKDASSQTSDSKTGSRKEDNIGPSEEWIMQKITTLVPDFEEQGIDDPETILKPLANQLRPTIISSWMEKKKALLTNNAERMKRLLDNLQKKLDESFLNMQLYEKALELFEDDQSTSVVLHRHLLRTVAAPMVDMLLHNLDVHNKLKNGVDVQEAPDSESVSLSPGERTAISKSFPGALANKALAVIEALEGKSVDIFMGAFRMVTEESGLPLKKLDKKLERTLLHSYRKELTSEVSAETDPVSLLPKVVSLLYIQVYHKALQAPGRAISVAISHLKDKLDESANKILIDYQTATVTLLALLAAAPSDEEGCASDRILSKRELLESQMVDLKRLVLSTSQSS</sequence>
<dbReference type="OrthoDB" id="2018422at2759"/>
<keyword evidence="3" id="KW-0833">Ubl conjugation pathway</keyword>
<dbReference type="GO" id="GO:0032434">
    <property type="term" value="P:regulation of proteasomal ubiquitin-dependent protein catabolic process"/>
    <property type="evidence" value="ECO:0007669"/>
    <property type="project" value="TreeGrafter"/>
</dbReference>
<dbReference type="Pfam" id="PF23659">
    <property type="entry name" value="UFL1"/>
    <property type="match status" value="1"/>
</dbReference>
<dbReference type="GO" id="GO:1990592">
    <property type="term" value="P:protein K69-linked ufmylation"/>
    <property type="evidence" value="ECO:0007669"/>
    <property type="project" value="TreeGrafter"/>
</dbReference>
<evidence type="ECO:0000313" key="9">
    <source>
        <dbReference type="Proteomes" id="UP000694853"/>
    </source>
</evidence>
<dbReference type="PANTHER" id="PTHR31057">
    <property type="entry name" value="E3 UFM1-PROTEIN LIGASE 1"/>
    <property type="match status" value="1"/>
</dbReference>
<keyword evidence="9" id="KW-1185">Reference proteome</keyword>
<dbReference type="AlphaFoldDB" id="A0A8B8KVP8"/>
<dbReference type="InterPro" id="IPR018611">
    <property type="entry name" value="Ufl1"/>
</dbReference>
<dbReference type="Proteomes" id="UP000694853">
    <property type="component" value="Unplaced"/>
</dbReference>
<feature type="domain" description="E3 UFM1-protein ligase-like C-terminal" evidence="8">
    <location>
        <begin position="693"/>
        <end position="806"/>
    </location>
</feature>
<reference evidence="10" key="2">
    <citation type="submission" date="2025-08" db="UniProtKB">
        <authorList>
            <consortium name="RefSeq"/>
        </authorList>
    </citation>
    <scope>IDENTIFICATION</scope>
    <source>
        <tissue evidence="10">Young leaves</tissue>
    </source>
</reference>
<gene>
    <name evidence="10" type="primary">LOC113858839</name>
</gene>
<accession>A0A8B8KVP8</accession>
<dbReference type="GeneID" id="113858839"/>
<evidence type="ECO:0000256" key="1">
    <source>
        <dbReference type="ARBA" id="ARBA00010789"/>
    </source>
</evidence>
<dbReference type="Pfam" id="PF09743">
    <property type="entry name" value="E3_UFM1_ligase"/>
    <property type="match status" value="1"/>
</dbReference>
<evidence type="ECO:0000259" key="6">
    <source>
        <dbReference type="Pfam" id="PF09743"/>
    </source>
</evidence>
<organism evidence="9 10">
    <name type="scientific">Abrus precatorius</name>
    <name type="common">Indian licorice</name>
    <name type="synonym">Glycine abrus</name>
    <dbReference type="NCBI Taxonomy" id="3816"/>
    <lineage>
        <taxon>Eukaryota</taxon>
        <taxon>Viridiplantae</taxon>
        <taxon>Streptophyta</taxon>
        <taxon>Embryophyta</taxon>
        <taxon>Tracheophyta</taxon>
        <taxon>Spermatophyta</taxon>
        <taxon>Magnoliopsida</taxon>
        <taxon>eudicotyledons</taxon>
        <taxon>Gunneridae</taxon>
        <taxon>Pentapetalae</taxon>
        <taxon>rosids</taxon>
        <taxon>fabids</taxon>
        <taxon>Fabales</taxon>
        <taxon>Fabaceae</taxon>
        <taxon>Papilionoideae</taxon>
        <taxon>50 kb inversion clade</taxon>
        <taxon>NPAAA clade</taxon>
        <taxon>indigoferoid/millettioid clade</taxon>
        <taxon>Abreae</taxon>
        <taxon>Abrus</taxon>
    </lineage>
</organism>
<feature type="domain" description="E3 UFM1-protein ligase 1-like N-terminal" evidence="6">
    <location>
        <begin position="4"/>
        <end position="288"/>
    </location>
</feature>
<evidence type="ECO:0000256" key="3">
    <source>
        <dbReference type="ARBA" id="ARBA00022786"/>
    </source>
</evidence>
<dbReference type="PANTHER" id="PTHR31057:SF0">
    <property type="entry name" value="E3 UFM1-PROTEIN LIGASE 1"/>
    <property type="match status" value="1"/>
</dbReference>
<comment type="similarity">
    <text evidence="1">Belongs to the UFL1 family.</text>
</comment>
<dbReference type="KEGG" id="aprc:113858839"/>
<keyword evidence="2" id="KW-0808">Transferase</keyword>
<dbReference type="InterPro" id="IPR056761">
    <property type="entry name" value="Ufl1-like_C"/>
</dbReference>
<reference evidence="9" key="1">
    <citation type="journal article" date="2019" name="Toxins">
        <title>Detection of Abrin-Like and Prepropulchellin-Like Toxin Genes and Transcripts Using Whole Genome Sequencing and Full-Length Transcript Sequencing of Abrus precatorius.</title>
        <authorList>
            <person name="Hovde B.T."/>
            <person name="Daligault H.E."/>
            <person name="Hanschen E.R."/>
            <person name="Kunde Y.A."/>
            <person name="Johnson M.B."/>
            <person name="Starkenburg S.R."/>
            <person name="Johnson S.L."/>
        </authorList>
    </citation>
    <scope>NUCLEOTIDE SEQUENCE [LARGE SCALE GENOMIC DNA]</scope>
</reference>
<dbReference type="Pfam" id="PF25041">
    <property type="entry name" value="UFL1_C"/>
    <property type="match status" value="1"/>
</dbReference>
<dbReference type="GO" id="GO:0005789">
    <property type="term" value="C:endoplasmic reticulum membrane"/>
    <property type="evidence" value="ECO:0007669"/>
    <property type="project" value="TreeGrafter"/>
</dbReference>
<evidence type="ECO:0000259" key="7">
    <source>
        <dbReference type="Pfam" id="PF23659"/>
    </source>
</evidence>
<feature type="domain" description="E3 UFM1-protein ligase 1-like" evidence="7">
    <location>
        <begin position="558"/>
        <end position="688"/>
    </location>
</feature>
<evidence type="ECO:0000256" key="4">
    <source>
        <dbReference type="SAM" id="Coils"/>
    </source>
</evidence>
<feature type="region of interest" description="Disordered" evidence="5">
    <location>
        <begin position="424"/>
        <end position="499"/>
    </location>
</feature>
<keyword evidence="4" id="KW-0175">Coiled coil</keyword>
<evidence type="ECO:0000313" key="10">
    <source>
        <dbReference type="RefSeq" id="XP_027347408.1"/>
    </source>
</evidence>
<dbReference type="RefSeq" id="XP_027347408.1">
    <property type="nucleotide sequence ID" value="XM_027491607.1"/>
</dbReference>
<keyword evidence="10" id="KW-0436">Ligase</keyword>
<dbReference type="Pfam" id="PF25870">
    <property type="entry name" value="WHD_UFL1_5th"/>
    <property type="match status" value="1"/>
</dbReference>
<dbReference type="InterPro" id="IPR056580">
    <property type="entry name" value="Ufl1_dom"/>
</dbReference>
<feature type="coiled-coil region" evidence="4">
    <location>
        <begin position="544"/>
        <end position="578"/>
    </location>
</feature>
<dbReference type="GO" id="GO:0061666">
    <property type="term" value="F:UFM1 ligase activity"/>
    <property type="evidence" value="ECO:0007669"/>
    <property type="project" value="InterPro"/>
</dbReference>
<dbReference type="GO" id="GO:0034976">
    <property type="term" value="P:response to endoplasmic reticulum stress"/>
    <property type="evidence" value="ECO:0007669"/>
    <property type="project" value="TreeGrafter"/>
</dbReference>
<evidence type="ECO:0000256" key="2">
    <source>
        <dbReference type="ARBA" id="ARBA00022679"/>
    </source>
</evidence>
<name>A0A8B8KVP8_ABRPR</name>
<proteinExistence type="inferred from homology"/>
<dbReference type="GO" id="GO:0016874">
    <property type="term" value="F:ligase activity"/>
    <property type="evidence" value="ECO:0007669"/>
    <property type="project" value="UniProtKB-KW"/>
</dbReference>
<evidence type="ECO:0000256" key="5">
    <source>
        <dbReference type="SAM" id="MobiDB-lite"/>
    </source>
</evidence>